<dbReference type="InterPro" id="IPR043132">
    <property type="entry name" value="BCAT-like_C"/>
</dbReference>
<dbReference type="EMBL" id="CP006764">
    <property type="protein sequence ID" value="AIT61781.1"/>
    <property type="molecule type" value="Genomic_DNA"/>
</dbReference>
<dbReference type="KEGG" id="cdo:CDOO_11285"/>
<protein>
    <recommendedName>
        <fullName evidence="4">4-amino-4-deoxychorismate lyase</fullName>
    </recommendedName>
</protein>
<dbReference type="PANTHER" id="PTHR42743">
    <property type="entry name" value="AMINO-ACID AMINOTRANSFERASE"/>
    <property type="match status" value="1"/>
</dbReference>
<evidence type="ECO:0000313" key="3">
    <source>
        <dbReference type="Proteomes" id="UP000029914"/>
    </source>
</evidence>
<proteinExistence type="inferred from homology"/>
<accession>A0A097II40</accession>
<dbReference type="InterPro" id="IPR050571">
    <property type="entry name" value="Class-IV_PLP-Dep_Aminotrnsfr"/>
</dbReference>
<dbReference type="GO" id="GO:0046394">
    <property type="term" value="P:carboxylic acid biosynthetic process"/>
    <property type="evidence" value="ECO:0007669"/>
    <property type="project" value="UniProtKB-ARBA"/>
</dbReference>
<name>A0A097II40_9CORY</name>
<dbReference type="PANTHER" id="PTHR42743:SF11">
    <property type="entry name" value="AMINODEOXYCHORISMATE LYASE"/>
    <property type="match status" value="1"/>
</dbReference>
<evidence type="ECO:0000313" key="2">
    <source>
        <dbReference type="EMBL" id="AIT61781.1"/>
    </source>
</evidence>
<comment type="similarity">
    <text evidence="1">Belongs to the class-IV pyridoxal-phosphate-dependent aminotransferase family.</text>
</comment>
<dbReference type="Pfam" id="PF01063">
    <property type="entry name" value="Aminotran_4"/>
    <property type="match status" value="1"/>
</dbReference>
<dbReference type="GO" id="GO:0005829">
    <property type="term" value="C:cytosol"/>
    <property type="evidence" value="ECO:0007669"/>
    <property type="project" value="TreeGrafter"/>
</dbReference>
<dbReference type="Proteomes" id="UP000029914">
    <property type="component" value="Chromosome"/>
</dbReference>
<dbReference type="eggNOG" id="COG0115">
    <property type="taxonomic scope" value="Bacteria"/>
</dbReference>
<dbReference type="NCBIfam" id="NF005886">
    <property type="entry name" value="PRK07849.1-1"/>
    <property type="match status" value="1"/>
</dbReference>
<dbReference type="Gene3D" id="3.30.470.10">
    <property type="match status" value="1"/>
</dbReference>
<gene>
    <name evidence="2" type="ORF">CDOO_11285</name>
</gene>
<dbReference type="InterPro" id="IPR043131">
    <property type="entry name" value="BCAT-like_N"/>
</dbReference>
<dbReference type="STRING" id="558173.CDOO_11285"/>
<dbReference type="AlphaFoldDB" id="A0A097II40"/>
<sequence>MIYVLEPFGGSARRHNPALPHLYFDDAAVTRGDGVFETLLVREGRAVKMDRHLDRFTASARAMGLPDVDTRQWERATAEAAAEWSATNGDAEARCTWTYSHGRASSGLPTAWVIVQGLSPETCELRERGVKVVTTTRGYTLTDTPEWFPGGAKTLSYAHTAAALRWAREQGAEDVLFLESPEGKVLEGATSSVIVVKPGRKLRTPPSGSGVLAGTTQAAIFELAEARGWRCRTRELTYEDLFEAESVWLVSSTRMAVRVRRLDGRKLPGGPLDDEVRELVDAALS</sequence>
<dbReference type="GO" id="GO:0003824">
    <property type="term" value="F:catalytic activity"/>
    <property type="evidence" value="ECO:0007669"/>
    <property type="project" value="InterPro"/>
</dbReference>
<reference evidence="2 3" key="1">
    <citation type="submission" date="2013-09" db="EMBL/GenBank/DDBJ databases">
        <title>Complete genome sequence of Corynebacterium doosanense CAU 212(T) (=DSM 45436(T)), isolated from activated sludge.</title>
        <authorList>
            <person name="Schaffert L."/>
            <person name="Albersmeier A."/>
            <person name="Kalinowski J."/>
            <person name="Ruckert C."/>
        </authorList>
    </citation>
    <scope>NUCLEOTIDE SEQUENCE [LARGE SCALE GENOMIC DNA]</scope>
    <source>
        <strain evidence="2 3">CAU 212</strain>
    </source>
</reference>
<dbReference type="Gene3D" id="3.20.10.10">
    <property type="entry name" value="D-amino Acid Aminotransferase, subunit A, domain 2"/>
    <property type="match status" value="1"/>
</dbReference>
<keyword evidence="3" id="KW-1185">Reference proteome</keyword>
<evidence type="ECO:0008006" key="4">
    <source>
        <dbReference type="Google" id="ProtNLM"/>
    </source>
</evidence>
<evidence type="ECO:0000256" key="1">
    <source>
        <dbReference type="ARBA" id="ARBA00009320"/>
    </source>
</evidence>
<dbReference type="InterPro" id="IPR001544">
    <property type="entry name" value="Aminotrans_IV"/>
</dbReference>
<dbReference type="InterPro" id="IPR036038">
    <property type="entry name" value="Aminotransferase-like"/>
</dbReference>
<dbReference type="SUPFAM" id="SSF56752">
    <property type="entry name" value="D-aminoacid aminotransferase-like PLP-dependent enzymes"/>
    <property type="match status" value="1"/>
</dbReference>
<dbReference type="HOGENOM" id="CLU_020844_1_0_11"/>
<organism evidence="2 3">
    <name type="scientific">Corynebacterium doosanense CAU 212 = DSM 45436</name>
    <dbReference type="NCBI Taxonomy" id="558173"/>
    <lineage>
        <taxon>Bacteria</taxon>
        <taxon>Bacillati</taxon>
        <taxon>Actinomycetota</taxon>
        <taxon>Actinomycetes</taxon>
        <taxon>Mycobacteriales</taxon>
        <taxon>Corynebacteriaceae</taxon>
        <taxon>Corynebacterium</taxon>
    </lineage>
</organism>